<protein>
    <submittedName>
        <fullName evidence="2">Uncharacterized protein</fullName>
    </submittedName>
</protein>
<dbReference type="EMBL" id="AWGH01000038">
    <property type="protein sequence ID" value="ODN83925.1"/>
    <property type="molecule type" value="Genomic_DNA"/>
</dbReference>
<accession>A0A1E3I6B9</accession>
<sequence length="267" mass="30202">MPYWESAGNVSVWGASVVLKGSVFVVRRNATLSTMACPSTMTLRKLELLAVKRTMQSRGHNKLSPRSSVKRKASPINLAALKKRLFKSPEPPELPAPKRSRLDKEPSAPASSAGVKLWRPPGQEKTASPDPPTVSDDYSSLLSSVEEMAECSLAADRLTFEMEIIPSRLRHSIPTSLGRDKVSAEVANLVARLERSNDGELKREKEQQQELLRGFRKKKRAWERLEILKKEDWEQTSAEALRANKTLNQLKFHKRRRGLIARQWRMP</sequence>
<comment type="caution">
    <text evidence="2">The sequence shown here is derived from an EMBL/GenBank/DDBJ whole genome shotgun (WGS) entry which is preliminary data.</text>
</comment>
<feature type="region of interest" description="Disordered" evidence="1">
    <location>
        <begin position="87"/>
        <end position="138"/>
    </location>
</feature>
<keyword evidence="3" id="KW-1185">Reference proteome</keyword>
<dbReference type="RefSeq" id="XP_019028380.1">
    <property type="nucleotide sequence ID" value="XM_019179612.1"/>
</dbReference>
<dbReference type="GeneID" id="30196833"/>
<evidence type="ECO:0000256" key="1">
    <source>
        <dbReference type="SAM" id="MobiDB-lite"/>
    </source>
</evidence>
<gene>
    <name evidence="2" type="ORF">L198_07622</name>
</gene>
<dbReference type="AlphaFoldDB" id="A0A1E3I6B9"/>
<name>A0A1E3I6B9_9TREE</name>
<evidence type="ECO:0000313" key="3">
    <source>
        <dbReference type="Proteomes" id="UP000094819"/>
    </source>
</evidence>
<proteinExistence type="predicted"/>
<evidence type="ECO:0000313" key="2">
    <source>
        <dbReference type="EMBL" id="ODN83925.1"/>
    </source>
</evidence>
<dbReference type="Proteomes" id="UP000094819">
    <property type="component" value="Unassembled WGS sequence"/>
</dbReference>
<reference evidence="2 3" key="1">
    <citation type="submission" date="2016-06" db="EMBL/GenBank/DDBJ databases">
        <title>Evolution of pathogenesis and genome organization in the Tremellales.</title>
        <authorList>
            <person name="Cuomo C."/>
            <person name="Litvintseva A."/>
            <person name="Heitman J."/>
            <person name="Chen Y."/>
            <person name="Sun S."/>
            <person name="Springer D."/>
            <person name="Dromer F."/>
            <person name="Young S."/>
            <person name="Zeng Q."/>
            <person name="Chapman S."/>
            <person name="Gujja S."/>
            <person name="Saif S."/>
            <person name="Birren B."/>
        </authorList>
    </citation>
    <scope>NUCLEOTIDE SEQUENCE [LARGE SCALE GENOMIC DNA]</scope>
    <source>
        <strain evidence="2 3">CBS 7118</strain>
    </source>
</reference>
<organism evidence="2 3">
    <name type="scientific">Cryptococcus wingfieldii CBS 7118</name>
    <dbReference type="NCBI Taxonomy" id="1295528"/>
    <lineage>
        <taxon>Eukaryota</taxon>
        <taxon>Fungi</taxon>
        <taxon>Dikarya</taxon>
        <taxon>Basidiomycota</taxon>
        <taxon>Agaricomycotina</taxon>
        <taxon>Tremellomycetes</taxon>
        <taxon>Tremellales</taxon>
        <taxon>Cryptococcaceae</taxon>
        <taxon>Cryptococcus</taxon>
    </lineage>
</organism>